<dbReference type="Pfam" id="PF09326">
    <property type="entry name" value="NADH_dhqG_C"/>
    <property type="match status" value="1"/>
</dbReference>
<comment type="caution">
    <text evidence="14">The sequence shown here is derived from an EMBL/GenBank/DDBJ whole genome shotgun (WGS) entry which is preliminary data.</text>
</comment>
<dbReference type="Gene3D" id="3.10.20.740">
    <property type="match status" value="1"/>
</dbReference>
<evidence type="ECO:0000256" key="2">
    <source>
        <dbReference type="ARBA" id="ARBA00005404"/>
    </source>
</evidence>
<evidence type="ECO:0000259" key="11">
    <source>
        <dbReference type="PROSITE" id="PS51085"/>
    </source>
</evidence>
<dbReference type="Gene3D" id="3.30.70.20">
    <property type="match status" value="1"/>
</dbReference>
<evidence type="ECO:0000256" key="5">
    <source>
        <dbReference type="ARBA" id="ARBA00022967"/>
    </source>
</evidence>
<feature type="domain" description="4Fe-4S Mo/W bis-MGD-type" evidence="12">
    <location>
        <begin position="216"/>
        <end position="272"/>
    </location>
</feature>
<dbReference type="Pfam" id="PF10588">
    <property type="entry name" value="NADH-G_4Fe-4S_3"/>
    <property type="match status" value="1"/>
</dbReference>
<dbReference type="EC" id="7.1.1.-" evidence="10"/>
<dbReference type="SMART" id="SM00929">
    <property type="entry name" value="NADH-G_4Fe-4S_3"/>
    <property type="match status" value="1"/>
</dbReference>
<dbReference type="InterPro" id="IPR050123">
    <property type="entry name" value="Prok_molybdopt-oxidoreductase"/>
</dbReference>
<dbReference type="PANTHER" id="PTHR43105">
    <property type="entry name" value="RESPIRATORY NITRATE REDUCTASE"/>
    <property type="match status" value="1"/>
</dbReference>
<evidence type="ECO:0000313" key="14">
    <source>
        <dbReference type="EMBL" id="CAI3922426.1"/>
    </source>
</evidence>
<sequence>MTKVIVDGIPIEVPNNASVLQACEAAGKEIPRFCYHDKLSVAGNCRMCMVEITGSRKPLVSSCSQPVMEGMQVTTDSETIRAARRSTMELLLINHPLDCPICDQGGECDLQDQSVGYGRDCSRFTDEKRAVVDKYMGPLVRTVMTRCIQCTRCIRFTNEIAGTAELGGIYRGTSLEITPFIEQGIKSELSGNLIDVCPVGALTSKPTAFHFRSWELKNTDSIDVTDAVGTNILLQVRGNEVMRILPRKNDDVNEEWLADKGRFSLDGLKRRRLDRPWIKKNGKLVEASWTETLQHVADKLKTVSADRMGAIAGDLCDAESMLALKHLMNALGSSNVDCRQDNAYYDISQRGHYVFNTSIAGIDDADALLVIGSFPRQEAPVLNSRIRKRWLSLTEQFPIGYIGELPDDPTYKVDQLGETPELIAELIAGKHPFSEILKNAKRPMIILGHGAITRPDAKIIFEQTMALAKTVGAVTEEWNGFNILHHSAARVAGLDLGFVPQGQAKDIKAMVNGGVDVLWMLGADEVNLSALPAETFVIYQGHHGEKAASRADVILPGAAYTEKSGTYVNTEGRVQRSFAAICPPGEAKEEWAAIYAVAQLLAVDLPYHDIDSLRAYMAEINPVFAQLRLVQNVVDVNLGDNAQGNFEKQVLRAVISDYFLTNSISRASLTMNECSKLRYAASAEAAE</sequence>
<dbReference type="PROSITE" id="PS51257">
    <property type="entry name" value="PROKAR_LIPOPROTEIN"/>
    <property type="match status" value="1"/>
</dbReference>
<dbReference type="InterPro" id="IPR006656">
    <property type="entry name" value="Mopterin_OxRdtase"/>
</dbReference>
<keyword evidence="10" id="KW-0001">2Fe-2S</keyword>
<keyword evidence="10" id="KW-0874">Quinone</keyword>
<feature type="domain" description="2Fe-2S ferredoxin-type" evidence="11">
    <location>
        <begin position="1"/>
        <end position="79"/>
    </location>
</feature>
<dbReference type="PROSITE" id="PS00643">
    <property type="entry name" value="COMPLEX1_75K_3"/>
    <property type="match status" value="1"/>
</dbReference>
<comment type="cofactor">
    <cofactor evidence="10">
        <name>[2Fe-2S] cluster</name>
        <dbReference type="ChEBI" id="CHEBI:190135"/>
    </cofactor>
    <text evidence="10">Binds 1 [2Fe-2S] cluster per subunit.</text>
</comment>
<dbReference type="PANTHER" id="PTHR43105:SF13">
    <property type="entry name" value="NADH-UBIQUINONE OXIDOREDUCTASE 75 KDA SUBUNIT, MITOCHONDRIAL"/>
    <property type="match status" value="1"/>
</dbReference>
<dbReference type="InterPro" id="IPR036010">
    <property type="entry name" value="2Fe-2S_ferredoxin-like_sf"/>
</dbReference>
<evidence type="ECO:0000259" key="13">
    <source>
        <dbReference type="PROSITE" id="PS51839"/>
    </source>
</evidence>
<evidence type="ECO:0000256" key="9">
    <source>
        <dbReference type="ARBA" id="ARBA00047712"/>
    </source>
</evidence>
<dbReference type="InterPro" id="IPR054351">
    <property type="entry name" value="NADH_UbQ_OxRdtase_ferredoxin"/>
</dbReference>
<keyword evidence="3 10" id="KW-0004">4Fe-4S</keyword>
<dbReference type="SUPFAM" id="SSF53706">
    <property type="entry name" value="Formate dehydrogenase/DMSO reductase, domains 1-3"/>
    <property type="match status" value="1"/>
</dbReference>
<evidence type="ECO:0000256" key="8">
    <source>
        <dbReference type="ARBA" id="ARBA00023027"/>
    </source>
</evidence>
<dbReference type="InterPro" id="IPR000283">
    <property type="entry name" value="NADH_UbQ_OxRdtase_75kDa_su_CS"/>
</dbReference>
<evidence type="ECO:0000256" key="1">
    <source>
        <dbReference type="ARBA" id="ARBA00001966"/>
    </source>
</evidence>
<dbReference type="SUPFAM" id="SSF54292">
    <property type="entry name" value="2Fe-2S ferredoxin-like"/>
    <property type="match status" value="1"/>
</dbReference>
<keyword evidence="8 10" id="KW-0520">NAD</keyword>
<dbReference type="Gene3D" id="3.40.50.740">
    <property type="match status" value="1"/>
</dbReference>
<dbReference type="InterPro" id="IPR019574">
    <property type="entry name" value="NADH_UbQ_OxRdtase_Gsu_4Fe4S-bd"/>
</dbReference>
<dbReference type="CDD" id="cd00207">
    <property type="entry name" value="fer2"/>
    <property type="match status" value="1"/>
</dbReference>
<evidence type="ECO:0000256" key="6">
    <source>
        <dbReference type="ARBA" id="ARBA00023004"/>
    </source>
</evidence>
<dbReference type="InterPro" id="IPR010228">
    <property type="entry name" value="NADH_UbQ_OxRdtase_Gsu"/>
</dbReference>
<dbReference type="PROSITE" id="PS51669">
    <property type="entry name" value="4FE4S_MOW_BIS_MGD"/>
    <property type="match status" value="1"/>
</dbReference>
<dbReference type="InterPro" id="IPR001041">
    <property type="entry name" value="2Fe-2S_ferredoxin-type"/>
</dbReference>
<evidence type="ECO:0000256" key="10">
    <source>
        <dbReference type="RuleBase" id="RU003525"/>
    </source>
</evidence>
<gene>
    <name evidence="14" type="ORF">R83534S58_LOCUS7</name>
</gene>
<organism evidence="14 15">
    <name type="scientific">Commensalibacter papalotli</name>
    <name type="common">ex Botero et al. 2024</name>
    <dbReference type="NCBI Taxonomy" id="2972766"/>
    <lineage>
        <taxon>Bacteria</taxon>
        <taxon>Pseudomonadati</taxon>
        <taxon>Pseudomonadota</taxon>
        <taxon>Alphaproteobacteria</taxon>
        <taxon>Acetobacterales</taxon>
        <taxon>Acetobacteraceae</taxon>
    </lineage>
</organism>
<dbReference type="Pfam" id="PF00384">
    <property type="entry name" value="Molybdopterin"/>
    <property type="match status" value="1"/>
</dbReference>
<dbReference type="PROSITE" id="PS51839">
    <property type="entry name" value="4FE4S_HC3"/>
    <property type="match status" value="1"/>
</dbReference>
<dbReference type="InterPro" id="IPR006963">
    <property type="entry name" value="Mopterin_OxRdtase_4Fe-4S_dom"/>
</dbReference>
<dbReference type="PROSITE" id="PS00641">
    <property type="entry name" value="COMPLEX1_75K_1"/>
    <property type="match status" value="1"/>
</dbReference>
<keyword evidence="6 10" id="KW-0408">Iron</keyword>
<dbReference type="PROSITE" id="PS51085">
    <property type="entry name" value="2FE2S_FER_2"/>
    <property type="match status" value="1"/>
</dbReference>
<proteinExistence type="inferred from homology"/>
<dbReference type="RefSeq" id="WP_282022936.1">
    <property type="nucleotide sequence ID" value="NZ_CAMXCH010000001.1"/>
</dbReference>
<evidence type="ECO:0000259" key="12">
    <source>
        <dbReference type="PROSITE" id="PS51669"/>
    </source>
</evidence>
<dbReference type="EMBL" id="CAMXCH010000001">
    <property type="protein sequence ID" value="CAI3922426.1"/>
    <property type="molecule type" value="Genomic_DNA"/>
</dbReference>
<dbReference type="SUPFAM" id="SSF54862">
    <property type="entry name" value="4Fe-4S ferredoxins"/>
    <property type="match status" value="1"/>
</dbReference>
<evidence type="ECO:0000256" key="4">
    <source>
        <dbReference type="ARBA" id="ARBA00022723"/>
    </source>
</evidence>
<dbReference type="Gene3D" id="3.30.200.210">
    <property type="match status" value="1"/>
</dbReference>
<keyword evidence="4 10" id="KW-0479">Metal-binding</keyword>
<keyword evidence="5 10" id="KW-1278">Translocase</keyword>
<comment type="cofactor">
    <cofactor evidence="1 10">
        <name>[4Fe-4S] cluster</name>
        <dbReference type="ChEBI" id="CHEBI:49883"/>
    </cofactor>
</comment>
<dbReference type="NCBIfam" id="TIGR01973">
    <property type="entry name" value="NuoG"/>
    <property type="match status" value="1"/>
</dbReference>
<evidence type="ECO:0000256" key="7">
    <source>
        <dbReference type="ARBA" id="ARBA00023014"/>
    </source>
</evidence>
<protein>
    <recommendedName>
        <fullName evidence="10">NADH-quinone oxidoreductase</fullName>
        <ecNumber evidence="10">7.1.1.-</ecNumber>
    </recommendedName>
</protein>
<dbReference type="CDD" id="cd02773">
    <property type="entry name" value="MopB_Res-Cmplx1_Nad11"/>
    <property type="match status" value="1"/>
</dbReference>
<dbReference type="InterPro" id="IPR015405">
    <property type="entry name" value="NDUFS1-like_C"/>
</dbReference>
<dbReference type="Proteomes" id="UP001154272">
    <property type="component" value="Unassembled WGS sequence"/>
</dbReference>
<keyword evidence="15" id="KW-1185">Reference proteome</keyword>
<evidence type="ECO:0000313" key="15">
    <source>
        <dbReference type="Proteomes" id="UP001154272"/>
    </source>
</evidence>
<evidence type="ECO:0000256" key="3">
    <source>
        <dbReference type="ARBA" id="ARBA00022485"/>
    </source>
</evidence>
<dbReference type="Pfam" id="PF22151">
    <property type="entry name" value="Fer4_NDSU1"/>
    <property type="match status" value="1"/>
</dbReference>
<keyword evidence="7 10" id="KW-0411">Iron-sulfur</keyword>
<name>A0ABM9HHG4_9PROT</name>
<comment type="similarity">
    <text evidence="2 10">Belongs to the complex I 75 kDa subunit family.</text>
</comment>
<dbReference type="Pfam" id="PF22117">
    <property type="entry name" value="Fer4_Nqo3"/>
    <property type="match status" value="1"/>
</dbReference>
<accession>A0ABM9HHG4</accession>
<dbReference type="Pfam" id="PF13510">
    <property type="entry name" value="Fer2_4"/>
    <property type="match status" value="1"/>
</dbReference>
<dbReference type="PROSITE" id="PS00642">
    <property type="entry name" value="COMPLEX1_75K_2"/>
    <property type="match status" value="1"/>
</dbReference>
<reference evidence="14" key="1">
    <citation type="submission" date="2022-10" db="EMBL/GenBank/DDBJ databases">
        <authorList>
            <person name="Botero Cardona J."/>
        </authorList>
    </citation>
    <scope>NUCLEOTIDE SEQUENCE</scope>
    <source>
        <strain evidence="14">R-83534</strain>
    </source>
</reference>
<comment type="function">
    <text evidence="10">NDH-1 shuttles electrons from NADH, via FMN and iron-sulfur (Fe-S) centers, to quinones in the respiratory chain. Couples the redox reaction to proton translocation (for every two electrons transferred, four hydrogen ions are translocated across the cytoplasmic membrane), and thus conserves the redox energy in a proton gradient.</text>
</comment>
<feature type="domain" description="4Fe-4S His(Cys)3-ligated-type" evidence="13">
    <location>
        <begin position="79"/>
        <end position="118"/>
    </location>
</feature>
<comment type="catalytic activity">
    <reaction evidence="9 10">
        <text>a quinone + NADH + 5 H(+)(in) = a quinol + NAD(+) + 4 H(+)(out)</text>
        <dbReference type="Rhea" id="RHEA:57888"/>
        <dbReference type="ChEBI" id="CHEBI:15378"/>
        <dbReference type="ChEBI" id="CHEBI:24646"/>
        <dbReference type="ChEBI" id="CHEBI:57540"/>
        <dbReference type="ChEBI" id="CHEBI:57945"/>
        <dbReference type="ChEBI" id="CHEBI:132124"/>
    </reaction>
</comment>